<protein>
    <recommendedName>
        <fullName evidence="7">Bacterial surface antigen (D15) domain-containing protein</fullName>
    </recommendedName>
</protein>
<dbReference type="InterPro" id="IPR039910">
    <property type="entry name" value="D15-like"/>
</dbReference>
<evidence type="ECO:0000313" key="8">
    <source>
        <dbReference type="EMBL" id="RNJ55393.1"/>
    </source>
</evidence>
<dbReference type="Gene3D" id="2.40.160.50">
    <property type="entry name" value="membrane protein fhac: a member of the omp85/tpsb transporter family"/>
    <property type="match status" value="1"/>
</dbReference>
<evidence type="ECO:0000256" key="3">
    <source>
        <dbReference type="ARBA" id="ARBA00022452"/>
    </source>
</evidence>
<dbReference type="Proteomes" id="UP000267145">
    <property type="component" value="Unassembled WGS sequence"/>
</dbReference>
<feature type="region of interest" description="Disordered" evidence="6">
    <location>
        <begin position="441"/>
        <end position="466"/>
    </location>
</feature>
<dbReference type="FunFam" id="2.40.160.50:FF:000008">
    <property type="entry name" value="Mitochondrial outer membrane beta-barrel protein Tob55"/>
    <property type="match status" value="1"/>
</dbReference>
<accession>A0A3M9Y4H9</accession>
<sequence length="532" mass="56020">MAAKTTVGEGSKPDPIQKLNADAESLRREAESSLEYAAKLEEENQRRQAQILLEQQSTPMTVHNLTVHGAPNTRRAFLDPILSPIVAPSANTATTLGDVSYRLQTASAKLDRLGIFQPAPKIFLNSADQTNPSSTPTDVDIDILLAELPRYKFNAGTDVGNSEGSAFTSLLWRNIFGGAEQLSLNASTGTRTRSAYTAELSAPVASDPDRRIALEILSSAADKPWASHEEVLRGGSLRYQWLSPDRDMHSIEYTALWRQLTSLGPGASPTVRADAGDSLKSSLRHIFRRDTRDNPQLPQRGYHIRTTTELAGVGPLAGDVAFSKSELEFGGAVPLSERAPGVSLGAGLRLGALCPLPLGFASTAAIAPSRLNDRFQLGGPTDVRGFKLGGLGPHDGPDAVGGDVFAAGSLNLLFPLPYRGPDSALRMQLFANAGRLVALKPSAGGGGGDKQGRHGHGHGHSGADMTPASVARGLAHAVGDLVSGPPSVAAGVGLVYAHPVARFELNFSLPLVVRRGEVGTKGVQVGVGINFL</sequence>
<dbReference type="PANTHER" id="PTHR12815">
    <property type="entry name" value="SORTING AND ASSEMBLY MACHINERY SAMM50 PROTEIN FAMILY MEMBER"/>
    <property type="match status" value="1"/>
</dbReference>
<dbReference type="GeneID" id="39612219"/>
<dbReference type="GO" id="GO:0005741">
    <property type="term" value="C:mitochondrial outer membrane"/>
    <property type="evidence" value="ECO:0007669"/>
    <property type="project" value="UniProtKB-SubCell"/>
</dbReference>
<organism evidence="8 9">
    <name type="scientific">Verticillium nonalfalfae</name>
    <dbReference type="NCBI Taxonomy" id="1051616"/>
    <lineage>
        <taxon>Eukaryota</taxon>
        <taxon>Fungi</taxon>
        <taxon>Dikarya</taxon>
        <taxon>Ascomycota</taxon>
        <taxon>Pezizomycotina</taxon>
        <taxon>Sordariomycetes</taxon>
        <taxon>Hypocreomycetidae</taxon>
        <taxon>Glomerellales</taxon>
        <taxon>Plectosphaerellaceae</taxon>
        <taxon>Verticillium</taxon>
    </lineage>
</organism>
<evidence type="ECO:0000256" key="2">
    <source>
        <dbReference type="ARBA" id="ARBA00010913"/>
    </source>
</evidence>
<reference evidence="8 9" key="1">
    <citation type="submission" date="2018-10" db="EMBL/GenBank/DDBJ databases">
        <title>Genome sequence of Verticillium nonalfalfae VnAa140.</title>
        <authorList>
            <person name="Stajich J.E."/>
            <person name="Kasson M.T."/>
        </authorList>
    </citation>
    <scope>NUCLEOTIDE SEQUENCE [LARGE SCALE GENOMIC DNA]</scope>
    <source>
        <strain evidence="8 9">VnAa140</strain>
    </source>
</reference>
<evidence type="ECO:0000256" key="6">
    <source>
        <dbReference type="SAM" id="MobiDB-lite"/>
    </source>
</evidence>
<feature type="domain" description="Bacterial surface antigen (D15)" evidence="7">
    <location>
        <begin position="174"/>
        <end position="531"/>
    </location>
</feature>
<evidence type="ECO:0000256" key="1">
    <source>
        <dbReference type="ARBA" id="ARBA00004374"/>
    </source>
</evidence>
<comment type="caution">
    <text evidence="8">The sequence shown here is derived from an EMBL/GenBank/DDBJ whole genome shotgun (WGS) entry which is preliminary data.</text>
</comment>
<name>A0A3M9Y4H9_9PEZI</name>
<dbReference type="STRING" id="1051616.A0A3M9Y4H9"/>
<keyword evidence="4" id="KW-0812">Transmembrane</keyword>
<gene>
    <name evidence="8" type="ORF">D7B24_008530</name>
</gene>
<evidence type="ECO:0000259" key="7">
    <source>
        <dbReference type="Pfam" id="PF01103"/>
    </source>
</evidence>
<dbReference type="AlphaFoldDB" id="A0A3M9Y4H9"/>
<dbReference type="EMBL" id="RBVV01000078">
    <property type="protein sequence ID" value="RNJ55393.1"/>
    <property type="molecule type" value="Genomic_DNA"/>
</dbReference>
<dbReference type="GO" id="GO:0045040">
    <property type="term" value="P:protein insertion into mitochondrial outer membrane"/>
    <property type="evidence" value="ECO:0007669"/>
    <property type="project" value="TreeGrafter"/>
</dbReference>
<keyword evidence="3" id="KW-1134">Transmembrane beta strand</keyword>
<dbReference type="PANTHER" id="PTHR12815:SF18">
    <property type="entry name" value="SORTING AND ASSEMBLY MACHINERY COMPONENT 50 HOMOLOG"/>
    <property type="match status" value="1"/>
</dbReference>
<feature type="region of interest" description="Disordered" evidence="6">
    <location>
        <begin position="1"/>
        <end position="30"/>
    </location>
</feature>
<dbReference type="RefSeq" id="XP_028493551.1">
    <property type="nucleotide sequence ID" value="XM_028642617.1"/>
</dbReference>
<comment type="similarity">
    <text evidence="2">Belongs to the SAM50/omp85 family.</text>
</comment>
<dbReference type="Pfam" id="PF01103">
    <property type="entry name" value="Omp85"/>
    <property type="match status" value="1"/>
</dbReference>
<evidence type="ECO:0000313" key="9">
    <source>
        <dbReference type="Proteomes" id="UP000267145"/>
    </source>
</evidence>
<comment type="subcellular location">
    <subcellularLocation>
        <location evidence="1">Mitochondrion outer membrane</location>
        <topology evidence="1">Multi-pass membrane protein</topology>
    </subcellularLocation>
</comment>
<keyword evidence="9" id="KW-1185">Reference proteome</keyword>
<proteinExistence type="inferred from homology"/>
<evidence type="ECO:0000256" key="5">
    <source>
        <dbReference type="ARBA" id="ARBA00023136"/>
    </source>
</evidence>
<dbReference type="InterPro" id="IPR000184">
    <property type="entry name" value="Bac_surfAg_D15"/>
</dbReference>
<evidence type="ECO:0000256" key="4">
    <source>
        <dbReference type="ARBA" id="ARBA00022692"/>
    </source>
</evidence>
<keyword evidence="5" id="KW-0472">Membrane</keyword>